<reference evidence="2" key="1">
    <citation type="submission" date="2022-04" db="EMBL/GenBank/DDBJ databases">
        <title>Carnegiea gigantea Genome sequencing and assembly v2.</title>
        <authorList>
            <person name="Copetti D."/>
            <person name="Sanderson M.J."/>
            <person name="Burquez A."/>
            <person name="Wojciechowski M.F."/>
        </authorList>
    </citation>
    <scope>NUCLEOTIDE SEQUENCE</scope>
    <source>
        <strain evidence="2">SGP5-SGP5p</strain>
        <tissue evidence="2">Aerial part</tissue>
    </source>
</reference>
<evidence type="ECO:0000259" key="1">
    <source>
        <dbReference type="Pfam" id="PF13966"/>
    </source>
</evidence>
<gene>
    <name evidence="2" type="ORF">Cgig2_032969</name>
</gene>
<protein>
    <recommendedName>
        <fullName evidence="1">Reverse transcriptase zinc-binding domain-containing protein</fullName>
    </recommendedName>
</protein>
<keyword evidence="3" id="KW-1185">Reference proteome</keyword>
<dbReference type="OrthoDB" id="1717299at2759"/>
<dbReference type="Proteomes" id="UP001153076">
    <property type="component" value="Unassembled WGS sequence"/>
</dbReference>
<name>A0A9Q1K272_9CARY</name>
<comment type="caution">
    <text evidence="2">The sequence shown here is derived from an EMBL/GenBank/DDBJ whole genome shotgun (WGS) entry which is preliminary data.</text>
</comment>
<dbReference type="Pfam" id="PF13966">
    <property type="entry name" value="zf-RVT"/>
    <property type="match status" value="1"/>
</dbReference>
<dbReference type="InterPro" id="IPR026960">
    <property type="entry name" value="RVT-Znf"/>
</dbReference>
<sequence length="283" mass="31858">MWALDKECEKVIKSAWNGVDDAVSAAAVERKIATCAKALSLCNSPPLAKFKGTSKHWNSHFERTPSSSTKLLEIKMTSLNASWTFMNDPLPKDIFIWHFPANGTFIVRSAYYLACSLKRAKNPSSSSPSFPWWTIWNLNVPLRIKLFGWKLSTGALPTCSNLAQRIKDFKMSCNICGALEDNASHALFECPLALEIWSSSLFETELWSHKSPTAFDCFLCTSSALSKDGTGEFFWVLWEIWNSKNRFIFGTPDRHPRRLAKKAITFITSYGEATLDPPTSSKH</sequence>
<evidence type="ECO:0000313" key="2">
    <source>
        <dbReference type="EMBL" id="KAJ8435078.1"/>
    </source>
</evidence>
<dbReference type="AlphaFoldDB" id="A0A9Q1K272"/>
<organism evidence="2 3">
    <name type="scientific">Carnegiea gigantea</name>
    <dbReference type="NCBI Taxonomy" id="171969"/>
    <lineage>
        <taxon>Eukaryota</taxon>
        <taxon>Viridiplantae</taxon>
        <taxon>Streptophyta</taxon>
        <taxon>Embryophyta</taxon>
        <taxon>Tracheophyta</taxon>
        <taxon>Spermatophyta</taxon>
        <taxon>Magnoliopsida</taxon>
        <taxon>eudicotyledons</taxon>
        <taxon>Gunneridae</taxon>
        <taxon>Pentapetalae</taxon>
        <taxon>Caryophyllales</taxon>
        <taxon>Cactineae</taxon>
        <taxon>Cactaceae</taxon>
        <taxon>Cactoideae</taxon>
        <taxon>Echinocereeae</taxon>
        <taxon>Carnegiea</taxon>
    </lineage>
</organism>
<feature type="domain" description="Reverse transcriptase zinc-binding" evidence="1">
    <location>
        <begin position="105"/>
        <end position="197"/>
    </location>
</feature>
<evidence type="ECO:0000313" key="3">
    <source>
        <dbReference type="Proteomes" id="UP001153076"/>
    </source>
</evidence>
<dbReference type="EMBL" id="JAKOGI010000436">
    <property type="protein sequence ID" value="KAJ8435078.1"/>
    <property type="molecule type" value="Genomic_DNA"/>
</dbReference>
<accession>A0A9Q1K272</accession>
<proteinExistence type="predicted"/>